<feature type="compositionally biased region" description="Polar residues" evidence="1">
    <location>
        <begin position="372"/>
        <end position="410"/>
    </location>
</feature>
<feature type="compositionally biased region" description="Basic residues" evidence="1">
    <location>
        <begin position="271"/>
        <end position="284"/>
    </location>
</feature>
<feature type="domain" description="Protein Zds1 C-terminal" evidence="2">
    <location>
        <begin position="647"/>
        <end position="699"/>
    </location>
</feature>
<feature type="compositionally biased region" description="Basic and acidic residues" evidence="1">
    <location>
        <begin position="1"/>
        <end position="13"/>
    </location>
</feature>
<dbReference type="PANTHER" id="PTHR28089">
    <property type="entry name" value="PROTEIN ZDS1-RELATED"/>
    <property type="match status" value="1"/>
</dbReference>
<feature type="compositionally biased region" description="Basic and acidic residues" evidence="1">
    <location>
        <begin position="531"/>
        <end position="544"/>
    </location>
</feature>
<sequence>MYGDDYDKRDSKRLSFTPSSMSESLSVTSPRRENLPQPSDSNNYQRPLPLRTSSIDRSAPNGPGRQPAAAEPGSSDRDGTSPRSPVLTRSPSSATSKSIPLNDIDYASNPAAAVAQELSNLAALRRMSMDVGAADPDLPLFGSNFGVPPVPPSGESDDDASQLFWVPARLHPGLAPKEFKSFLDGKAEQIKRRSGELTRADSGLQVQGSTGGLRRKKSMLSRQIDSSGSGGQNEGDQLDSVSEEASIGQRRVKGSMIDDKPILPPAPPGHSLRRSTRTTYRRGSLRTGDRIPHSRRAPRQSDPDAEAVARRSAPSGEEEPPVLGLTRVATDPTHGGTWGSSRPTTRSPASNAPNNLSISSGESTSDPSTSGNYTASTQPSQTLSSWDPNGRSNSDPSAAPQSVHQITPTPQADVKESPATATASTPNHIPVRKSSHDPPPSQPPQTPLPPEPIGNKSSKRAGIVRPPKEGSQTINDLASRPAALPGNSTRTDTLSLIPTLTDSSNKKSDSKKSKDKKDGEGGRKSSWTWRRGSEEKKKEDESKKSKGRMPKIAEKAHDNTRLDLLQASIDGGQKGRESVVIDRAEVRLEEERRKDMAKRASGSESKKEKEPSLFSSIFGGKKKGNPDHSQKKHSSRTLSPDPLPRELRPDIDYNWTRFPISKEREIYRYAHWKLAEPKRALHSQVLLSNFMYSYLAKVQQMHPTLSISSAPQAQHRKKEHSQSEDHSQHQRHQSREHDNYNNGSFYNESHYDYDGDDRDDQQWPQSGGRGASQNGSAHGSNQRPQYGASRSSFGDDAQLDDDDDMW</sequence>
<dbReference type="GO" id="GO:0010971">
    <property type="term" value="P:positive regulation of G2/M transition of mitotic cell cycle"/>
    <property type="evidence" value="ECO:0007669"/>
    <property type="project" value="TreeGrafter"/>
</dbReference>
<feature type="compositionally biased region" description="Basic and acidic residues" evidence="1">
    <location>
        <begin position="551"/>
        <end position="561"/>
    </location>
</feature>
<feature type="compositionally biased region" description="Polar residues" evidence="1">
    <location>
        <begin position="81"/>
        <end position="99"/>
    </location>
</feature>
<dbReference type="GO" id="GO:0005737">
    <property type="term" value="C:cytoplasm"/>
    <property type="evidence" value="ECO:0007669"/>
    <property type="project" value="TreeGrafter"/>
</dbReference>
<feature type="compositionally biased region" description="Basic and acidic residues" evidence="1">
    <location>
        <begin position="504"/>
        <end position="523"/>
    </location>
</feature>
<feature type="compositionally biased region" description="Pro residues" evidence="1">
    <location>
        <begin position="437"/>
        <end position="452"/>
    </location>
</feature>
<organism evidence="3 4">
    <name type="scientific">Blastomyces parvus</name>
    <dbReference type="NCBI Taxonomy" id="2060905"/>
    <lineage>
        <taxon>Eukaryota</taxon>
        <taxon>Fungi</taxon>
        <taxon>Dikarya</taxon>
        <taxon>Ascomycota</taxon>
        <taxon>Pezizomycotina</taxon>
        <taxon>Eurotiomycetes</taxon>
        <taxon>Eurotiomycetidae</taxon>
        <taxon>Onygenales</taxon>
        <taxon>Ajellomycetaceae</taxon>
        <taxon>Blastomyces</taxon>
    </lineage>
</organism>
<feature type="compositionally biased region" description="Low complexity" evidence="1">
    <location>
        <begin position="357"/>
        <end position="371"/>
    </location>
</feature>
<keyword evidence="4" id="KW-1185">Reference proteome</keyword>
<feature type="compositionally biased region" description="Polar residues" evidence="1">
    <location>
        <begin position="36"/>
        <end position="56"/>
    </location>
</feature>
<dbReference type="InterPro" id="IPR013941">
    <property type="entry name" value="ZDS1_C"/>
</dbReference>
<evidence type="ECO:0000313" key="4">
    <source>
        <dbReference type="Proteomes" id="UP000224080"/>
    </source>
</evidence>
<feature type="compositionally biased region" description="Basic and acidic residues" evidence="1">
    <location>
        <begin position="720"/>
        <end position="739"/>
    </location>
</feature>
<accession>A0A2B7WER3</accession>
<evidence type="ECO:0000256" key="1">
    <source>
        <dbReference type="SAM" id="MobiDB-lite"/>
    </source>
</evidence>
<dbReference type="STRING" id="2060905.A0A2B7WER3"/>
<proteinExistence type="predicted"/>
<dbReference type="GO" id="GO:0030010">
    <property type="term" value="P:establishment of cell polarity"/>
    <property type="evidence" value="ECO:0007669"/>
    <property type="project" value="TreeGrafter"/>
</dbReference>
<protein>
    <recommendedName>
        <fullName evidence="2">Protein Zds1 C-terminal domain-containing protein</fullName>
    </recommendedName>
</protein>
<evidence type="ECO:0000259" key="2">
    <source>
        <dbReference type="SMART" id="SM01327"/>
    </source>
</evidence>
<dbReference type="Proteomes" id="UP000224080">
    <property type="component" value="Unassembled WGS sequence"/>
</dbReference>
<reference evidence="3 4" key="1">
    <citation type="submission" date="2017-10" db="EMBL/GenBank/DDBJ databases">
        <title>Comparative genomics in systemic dimorphic fungi from Ajellomycetaceae.</title>
        <authorList>
            <person name="Munoz J.F."/>
            <person name="Mcewen J.G."/>
            <person name="Clay O.K."/>
            <person name="Cuomo C.A."/>
        </authorList>
    </citation>
    <scope>NUCLEOTIDE SEQUENCE [LARGE SCALE GENOMIC DNA]</scope>
    <source>
        <strain evidence="3 4">UAMH130</strain>
    </source>
</reference>
<dbReference type="OrthoDB" id="443981at2759"/>
<dbReference type="EMBL" id="PDNC01000292">
    <property type="protein sequence ID" value="PGG95088.1"/>
    <property type="molecule type" value="Genomic_DNA"/>
</dbReference>
<evidence type="ECO:0000313" key="3">
    <source>
        <dbReference type="EMBL" id="PGG95088.1"/>
    </source>
</evidence>
<dbReference type="PANTHER" id="PTHR28089:SF1">
    <property type="entry name" value="PROTEIN ZDS1-RELATED"/>
    <property type="match status" value="1"/>
</dbReference>
<feature type="region of interest" description="Disordered" evidence="1">
    <location>
        <begin position="709"/>
        <end position="806"/>
    </location>
</feature>
<name>A0A2B7WER3_9EURO</name>
<feature type="compositionally biased region" description="Basic and acidic residues" evidence="1">
    <location>
        <begin position="573"/>
        <end position="598"/>
    </location>
</feature>
<dbReference type="Pfam" id="PF08632">
    <property type="entry name" value="Zds_C"/>
    <property type="match status" value="1"/>
</dbReference>
<feature type="compositionally biased region" description="Polar residues" evidence="1">
    <location>
        <begin position="486"/>
        <end position="501"/>
    </location>
</feature>
<dbReference type="SMART" id="SM01327">
    <property type="entry name" value="Zds_C"/>
    <property type="match status" value="1"/>
</dbReference>
<feature type="compositionally biased region" description="Acidic residues" evidence="1">
    <location>
        <begin position="797"/>
        <end position="806"/>
    </location>
</feature>
<comment type="caution">
    <text evidence="3">The sequence shown here is derived from an EMBL/GenBank/DDBJ whole genome shotgun (WGS) entry which is preliminary data.</text>
</comment>
<feature type="region of interest" description="Disordered" evidence="1">
    <location>
        <begin position="192"/>
        <end position="648"/>
    </location>
</feature>
<feature type="compositionally biased region" description="Polar residues" evidence="1">
    <location>
        <begin position="14"/>
        <end position="29"/>
    </location>
</feature>
<gene>
    <name evidence="3" type="ORF">GX51_08324</name>
</gene>
<feature type="compositionally biased region" description="Polar residues" evidence="1">
    <location>
        <begin position="339"/>
        <end position="356"/>
    </location>
</feature>
<dbReference type="InterPro" id="IPR040206">
    <property type="entry name" value="Zds1/2"/>
</dbReference>
<dbReference type="AlphaFoldDB" id="A0A2B7WER3"/>
<feature type="compositionally biased region" description="Polar residues" evidence="1">
    <location>
        <begin position="771"/>
        <end position="792"/>
    </location>
</feature>
<feature type="region of interest" description="Disordered" evidence="1">
    <location>
        <begin position="1"/>
        <end position="103"/>
    </location>
</feature>